<dbReference type="EMBL" id="VSRR010065071">
    <property type="protein sequence ID" value="MPC84297.1"/>
    <property type="molecule type" value="Genomic_DNA"/>
</dbReference>
<accession>A0A5B7IRS8</accession>
<feature type="region of interest" description="Disordered" evidence="1">
    <location>
        <begin position="87"/>
        <end position="187"/>
    </location>
</feature>
<protein>
    <submittedName>
        <fullName evidence="2">Uncharacterized protein</fullName>
    </submittedName>
</protein>
<feature type="compositionally biased region" description="Pro residues" evidence="1">
    <location>
        <begin position="142"/>
        <end position="155"/>
    </location>
</feature>
<name>A0A5B7IRS8_PORTR</name>
<feature type="compositionally biased region" description="Polar residues" evidence="1">
    <location>
        <begin position="124"/>
        <end position="138"/>
    </location>
</feature>
<organism evidence="2 3">
    <name type="scientific">Portunus trituberculatus</name>
    <name type="common">Swimming crab</name>
    <name type="synonym">Neptunus trituberculatus</name>
    <dbReference type="NCBI Taxonomy" id="210409"/>
    <lineage>
        <taxon>Eukaryota</taxon>
        <taxon>Metazoa</taxon>
        <taxon>Ecdysozoa</taxon>
        <taxon>Arthropoda</taxon>
        <taxon>Crustacea</taxon>
        <taxon>Multicrustacea</taxon>
        <taxon>Malacostraca</taxon>
        <taxon>Eumalacostraca</taxon>
        <taxon>Eucarida</taxon>
        <taxon>Decapoda</taxon>
        <taxon>Pleocyemata</taxon>
        <taxon>Brachyura</taxon>
        <taxon>Eubrachyura</taxon>
        <taxon>Portunoidea</taxon>
        <taxon>Portunidae</taxon>
        <taxon>Portuninae</taxon>
        <taxon>Portunus</taxon>
    </lineage>
</organism>
<reference evidence="2 3" key="1">
    <citation type="submission" date="2019-05" db="EMBL/GenBank/DDBJ databases">
        <title>Another draft genome of Portunus trituberculatus and its Hox gene families provides insights of decapod evolution.</title>
        <authorList>
            <person name="Jeong J.-H."/>
            <person name="Song I."/>
            <person name="Kim S."/>
            <person name="Choi T."/>
            <person name="Kim D."/>
            <person name="Ryu S."/>
            <person name="Kim W."/>
        </authorList>
    </citation>
    <scope>NUCLEOTIDE SEQUENCE [LARGE SCALE GENOMIC DNA]</scope>
    <source>
        <tissue evidence="2">Muscle</tissue>
    </source>
</reference>
<feature type="compositionally biased region" description="Polar residues" evidence="1">
    <location>
        <begin position="158"/>
        <end position="170"/>
    </location>
</feature>
<dbReference type="Proteomes" id="UP000324222">
    <property type="component" value="Unassembled WGS sequence"/>
</dbReference>
<evidence type="ECO:0000313" key="3">
    <source>
        <dbReference type="Proteomes" id="UP000324222"/>
    </source>
</evidence>
<evidence type="ECO:0000313" key="2">
    <source>
        <dbReference type="EMBL" id="MPC84297.1"/>
    </source>
</evidence>
<proteinExistence type="predicted"/>
<sequence length="187" mass="20785">MNVEELRSEVLGLRKKVRTALEETTWYSDLVDKLPEQRWFIAKALSIVDSLIALRAPEKIEKDWSHHISEGEVTRQWWTSLADTREAEIRRPEREEEESPSANTDQVSNPPSPSLSTSHLPIYLSSTPSPTCSPQGQAVRTVPPPPPLNSTPPPILGGNQQPQQPTNLSHSLPPRDATPPRLASPPS</sequence>
<keyword evidence="3" id="KW-1185">Reference proteome</keyword>
<comment type="caution">
    <text evidence="2">The sequence shown here is derived from an EMBL/GenBank/DDBJ whole genome shotgun (WGS) entry which is preliminary data.</text>
</comment>
<gene>
    <name evidence="2" type="ORF">E2C01_079034</name>
</gene>
<evidence type="ECO:0000256" key="1">
    <source>
        <dbReference type="SAM" id="MobiDB-lite"/>
    </source>
</evidence>
<dbReference type="AlphaFoldDB" id="A0A5B7IRS8"/>